<dbReference type="SMART" id="SM00175">
    <property type="entry name" value="RAB"/>
    <property type="match status" value="1"/>
</dbReference>
<keyword evidence="2" id="KW-0342">GTP-binding</keyword>
<sequence length="156" mass="17788">MSNSLRPLKITIVGDGMVGKTCLLITYTQNEFPKEYIPTVFDNHACTITTNCFLLCYSISSRASFENIKSKWWPEIRHFSNNVPVVLVGTKLDLRIANSEKFVTTTEGRRLRKEIHAHSLVECSAKKKLHLNTVFEEAVRAVEKKPKNKPHQCVVL</sequence>
<dbReference type="GO" id="GO:0001667">
    <property type="term" value="P:ameboidal-type cell migration"/>
    <property type="evidence" value="ECO:0007669"/>
    <property type="project" value="UniProtKB-ARBA"/>
</dbReference>
<organism evidence="3 4">
    <name type="scientific">Glossina austeni</name>
    <name type="common">Savannah tsetse fly</name>
    <dbReference type="NCBI Taxonomy" id="7395"/>
    <lineage>
        <taxon>Eukaryota</taxon>
        <taxon>Metazoa</taxon>
        <taxon>Ecdysozoa</taxon>
        <taxon>Arthropoda</taxon>
        <taxon>Hexapoda</taxon>
        <taxon>Insecta</taxon>
        <taxon>Pterygota</taxon>
        <taxon>Neoptera</taxon>
        <taxon>Endopterygota</taxon>
        <taxon>Diptera</taxon>
        <taxon>Brachycera</taxon>
        <taxon>Muscomorpha</taxon>
        <taxon>Hippoboscoidea</taxon>
        <taxon>Glossinidae</taxon>
        <taxon>Glossina</taxon>
    </lineage>
</organism>
<dbReference type="PANTHER" id="PTHR24072">
    <property type="entry name" value="RHO FAMILY GTPASE"/>
    <property type="match status" value="1"/>
</dbReference>
<dbReference type="InterPro" id="IPR027417">
    <property type="entry name" value="P-loop_NTPase"/>
</dbReference>
<dbReference type="Proteomes" id="UP000078200">
    <property type="component" value="Unassembled WGS sequence"/>
</dbReference>
<dbReference type="EnsemblMetazoa" id="GAUT006059-RA">
    <property type="protein sequence ID" value="GAUT006059-PA"/>
    <property type="gene ID" value="GAUT006059"/>
</dbReference>
<dbReference type="PROSITE" id="PS51419">
    <property type="entry name" value="RAB"/>
    <property type="match status" value="1"/>
</dbReference>
<dbReference type="GO" id="GO:0022412">
    <property type="term" value="P:cellular process involved in reproduction in multicellular organism"/>
    <property type="evidence" value="ECO:0007669"/>
    <property type="project" value="UniProtKB-ARBA"/>
</dbReference>
<dbReference type="GO" id="GO:0005525">
    <property type="term" value="F:GTP binding"/>
    <property type="evidence" value="ECO:0007669"/>
    <property type="project" value="UniProtKB-KW"/>
</dbReference>
<dbReference type="PROSITE" id="PS51420">
    <property type="entry name" value="RHO"/>
    <property type="match status" value="1"/>
</dbReference>
<dbReference type="GO" id="GO:0035099">
    <property type="term" value="P:hemocyte migration"/>
    <property type="evidence" value="ECO:0007669"/>
    <property type="project" value="UniProtKB-ARBA"/>
</dbReference>
<dbReference type="STRING" id="7395.A0A1A9UIK6"/>
<keyword evidence="4" id="KW-1185">Reference proteome</keyword>
<evidence type="ECO:0000256" key="2">
    <source>
        <dbReference type="ARBA" id="ARBA00023134"/>
    </source>
</evidence>
<dbReference type="GO" id="GO:0035006">
    <property type="term" value="P:melanization defense response"/>
    <property type="evidence" value="ECO:0007669"/>
    <property type="project" value="UniProtKB-ARBA"/>
</dbReference>
<dbReference type="VEuPathDB" id="VectorBase:GAUT006059"/>
<proteinExistence type="predicted"/>
<dbReference type="SMART" id="SM00173">
    <property type="entry name" value="RAS"/>
    <property type="match status" value="1"/>
</dbReference>
<dbReference type="PROSITE" id="PS51421">
    <property type="entry name" value="RAS"/>
    <property type="match status" value="1"/>
</dbReference>
<name>A0A1A9UIK6_GLOAU</name>
<dbReference type="GO" id="GO:0003924">
    <property type="term" value="F:GTPase activity"/>
    <property type="evidence" value="ECO:0007669"/>
    <property type="project" value="InterPro"/>
</dbReference>
<protein>
    <submittedName>
        <fullName evidence="3">Uncharacterized protein</fullName>
    </submittedName>
</protein>
<dbReference type="CDD" id="cd00157">
    <property type="entry name" value="Rho"/>
    <property type="match status" value="1"/>
</dbReference>
<dbReference type="PRINTS" id="PR00449">
    <property type="entry name" value="RASTRNSFRMNG"/>
</dbReference>
<keyword evidence="1" id="KW-0547">Nucleotide-binding</keyword>
<dbReference type="SMART" id="SM00174">
    <property type="entry name" value="RHO"/>
    <property type="match status" value="1"/>
</dbReference>
<reference evidence="3" key="1">
    <citation type="submission" date="2020-05" db="UniProtKB">
        <authorList>
            <consortium name="EnsemblMetazoa"/>
        </authorList>
    </citation>
    <scope>IDENTIFICATION</scope>
    <source>
        <strain evidence="3">TTRI</strain>
    </source>
</reference>
<dbReference type="InterPro" id="IPR001806">
    <property type="entry name" value="Small_GTPase"/>
</dbReference>
<dbReference type="Gene3D" id="3.40.50.300">
    <property type="entry name" value="P-loop containing nucleotide triphosphate hydrolases"/>
    <property type="match status" value="1"/>
</dbReference>
<dbReference type="GO" id="GO:0003006">
    <property type="term" value="P:developmental process involved in reproduction"/>
    <property type="evidence" value="ECO:0007669"/>
    <property type="project" value="UniProtKB-ARBA"/>
</dbReference>
<dbReference type="Pfam" id="PF00071">
    <property type="entry name" value="Ras"/>
    <property type="match status" value="1"/>
</dbReference>
<evidence type="ECO:0000313" key="4">
    <source>
        <dbReference type="Proteomes" id="UP000078200"/>
    </source>
</evidence>
<evidence type="ECO:0000256" key="1">
    <source>
        <dbReference type="ARBA" id="ARBA00022741"/>
    </source>
</evidence>
<dbReference type="InterPro" id="IPR003578">
    <property type="entry name" value="Small_GTPase_Rho"/>
</dbReference>
<dbReference type="SUPFAM" id="SSF52540">
    <property type="entry name" value="P-loop containing nucleoside triphosphate hydrolases"/>
    <property type="match status" value="1"/>
</dbReference>
<dbReference type="GO" id="GO:0007264">
    <property type="term" value="P:small GTPase-mediated signal transduction"/>
    <property type="evidence" value="ECO:0007669"/>
    <property type="project" value="InterPro"/>
</dbReference>
<dbReference type="AlphaFoldDB" id="A0A1A9UIK6"/>
<evidence type="ECO:0000313" key="3">
    <source>
        <dbReference type="EnsemblMetazoa" id="GAUT006059-PA"/>
    </source>
</evidence>
<dbReference type="GO" id="GO:0060429">
    <property type="term" value="P:epithelium development"/>
    <property type="evidence" value="ECO:0007669"/>
    <property type="project" value="UniProtKB-ARBA"/>
</dbReference>
<accession>A0A1A9UIK6</accession>